<gene>
    <name evidence="2" type="ORF">AQUSIP_07790</name>
</gene>
<sequence>MTVKSRISGLLAILFIPMCVHAQPASQPAGPSMISQPDQTLLPDDFSVYTNGSVVINHPMQGFEQKTLPTNNDYKTNPGCYIACYSHDKTDGIYSVGNNIYVNGQVRVAGTYKGTMCVPTGYENKDISKEDSFNVQCAKISTCTSNQCWAGGDTGGWFGIQPQTVTPDNNTMTN</sequence>
<keyword evidence="1" id="KW-0732">Signal</keyword>
<evidence type="ECO:0000313" key="3">
    <source>
        <dbReference type="Proteomes" id="UP000324194"/>
    </source>
</evidence>
<dbReference type="OrthoDB" id="5647795at2"/>
<reference evidence="2 3" key="1">
    <citation type="submission" date="2019-08" db="EMBL/GenBank/DDBJ databases">
        <authorList>
            <person name="Guy L."/>
        </authorList>
    </citation>
    <scope>NUCLEOTIDE SEQUENCE [LARGE SCALE GENOMIC DNA]</scope>
    <source>
        <strain evidence="2 3">SGT-108</strain>
    </source>
</reference>
<evidence type="ECO:0008006" key="4">
    <source>
        <dbReference type="Google" id="ProtNLM"/>
    </source>
</evidence>
<evidence type="ECO:0000313" key="2">
    <source>
        <dbReference type="EMBL" id="VVC75489.1"/>
    </source>
</evidence>
<dbReference type="RefSeq" id="WP_148338790.1">
    <property type="nucleotide sequence ID" value="NZ_LR699119.1"/>
</dbReference>
<feature type="signal peptide" evidence="1">
    <location>
        <begin position="1"/>
        <end position="22"/>
    </location>
</feature>
<proteinExistence type="predicted"/>
<keyword evidence="3" id="KW-1185">Reference proteome</keyword>
<dbReference type="KEGG" id="asip:AQUSIP_07790"/>
<dbReference type="Proteomes" id="UP000324194">
    <property type="component" value="Chromosome 1"/>
</dbReference>
<name>A0A5E4PES4_9COXI</name>
<feature type="chain" id="PRO_5022842814" description="Secreted protein" evidence="1">
    <location>
        <begin position="23"/>
        <end position="174"/>
    </location>
</feature>
<protein>
    <recommendedName>
        <fullName evidence="4">Secreted protein</fullName>
    </recommendedName>
</protein>
<accession>A0A5E4PES4</accession>
<organism evidence="2 3">
    <name type="scientific">Aquicella siphonis</name>
    <dbReference type="NCBI Taxonomy" id="254247"/>
    <lineage>
        <taxon>Bacteria</taxon>
        <taxon>Pseudomonadati</taxon>
        <taxon>Pseudomonadota</taxon>
        <taxon>Gammaproteobacteria</taxon>
        <taxon>Legionellales</taxon>
        <taxon>Coxiellaceae</taxon>
        <taxon>Aquicella</taxon>
    </lineage>
</organism>
<dbReference type="EMBL" id="LR699119">
    <property type="protein sequence ID" value="VVC75489.1"/>
    <property type="molecule type" value="Genomic_DNA"/>
</dbReference>
<evidence type="ECO:0000256" key="1">
    <source>
        <dbReference type="SAM" id="SignalP"/>
    </source>
</evidence>
<dbReference type="AlphaFoldDB" id="A0A5E4PES4"/>